<organism evidence="2 3">
    <name type="scientific">Ampelomyces quisqualis</name>
    <name type="common">Powdery mildew agent</name>
    <dbReference type="NCBI Taxonomy" id="50730"/>
    <lineage>
        <taxon>Eukaryota</taxon>
        <taxon>Fungi</taxon>
        <taxon>Dikarya</taxon>
        <taxon>Ascomycota</taxon>
        <taxon>Pezizomycotina</taxon>
        <taxon>Dothideomycetes</taxon>
        <taxon>Pleosporomycetidae</taxon>
        <taxon>Pleosporales</taxon>
        <taxon>Pleosporineae</taxon>
        <taxon>Phaeosphaeriaceae</taxon>
        <taxon>Ampelomyces</taxon>
    </lineage>
</organism>
<feature type="region of interest" description="Disordered" evidence="1">
    <location>
        <begin position="18"/>
        <end position="98"/>
    </location>
</feature>
<dbReference type="Proteomes" id="UP000800096">
    <property type="component" value="Unassembled WGS sequence"/>
</dbReference>
<dbReference type="AlphaFoldDB" id="A0A6A5QR59"/>
<feature type="compositionally biased region" description="Polar residues" evidence="1">
    <location>
        <begin position="20"/>
        <end position="29"/>
    </location>
</feature>
<name>A0A6A5QR59_AMPQU</name>
<evidence type="ECO:0000313" key="2">
    <source>
        <dbReference type="EMBL" id="KAF1917146.1"/>
    </source>
</evidence>
<feature type="region of interest" description="Disordered" evidence="1">
    <location>
        <begin position="194"/>
        <end position="214"/>
    </location>
</feature>
<sequence>MLAIQHAQIPGFTPDICEQFSPTWKQNDSIQDDELPQNDSAQDHSLDESTPSIADKKPPRTIPRVLSPSLPRPPVTCPPHLSLASPPPSSSEQSISCRRSHPCPTALSHCNSSTLSLGPAAYVYTPTKTRTPGFESFRDDHGIVFKKKRNLLRRMLVALRVLGDEDRVGREIMVTSLQVSRDIPSRDFESLESSSIVSEQAQVPTSDVSTQRAPSHQPLTFTIYNVSSTSITTSCRSPCNGIYISLPTSSHTHTYKTTHTMPLSPNPPMPSPGLSPDLIHKLGFCTTTYTNRDRREDTKSNMRDLKNWLDYADEDDTGDIGTAKLEPDSEAQHRVDSFMTGRPAVLVASYSSGSLRETKIAMDMDEQCVGEAKNGGMAEQFVSFPRLEEVMEYEVQAEVKREIRKVVDKKQWGLVGMFRQLFGGGC</sequence>
<accession>A0A6A5QR59</accession>
<protein>
    <submittedName>
        <fullName evidence="2">Uncharacterized protein</fullName>
    </submittedName>
</protein>
<dbReference type="EMBL" id="ML979135">
    <property type="protein sequence ID" value="KAF1917146.1"/>
    <property type="molecule type" value="Genomic_DNA"/>
</dbReference>
<reference evidence="2" key="1">
    <citation type="journal article" date="2020" name="Stud. Mycol.">
        <title>101 Dothideomycetes genomes: a test case for predicting lifestyles and emergence of pathogens.</title>
        <authorList>
            <person name="Haridas S."/>
            <person name="Albert R."/>
            <person name="Binder M."/>
            <person name="Bloem J."/>
            <person name="Labutti K."/>
            <person name="Salamov A."/>
            <person name="Andreopoulos B."/>
            <person name="Baker S."/>
            <person name="Barry K."/>
            <person name="Bills G."/>
            <person name="Bluhm B."/>
            <person name="Cannon C."/>
            <person name="Castanera R."/>
            <person name="Culley D."/>
            <person name="Daum C."/>
            <person name="Ezra D."/>
            <person name="Gonzalez J."/>
            <person name="Henrissat B."/>
            <person name="Kuo A."/>
            <person name="Liang C."/>
            <person name="Lipzen A."/>
            <person name="Lutzoni F."/>
            <person name="Magnuson J."/>
            <person name="Mondo S."/>
            <person name="Nolan M."/>
            <person name="Ohm R."/>
            <person name="Pangilinan J."/>
            <person name="Park H.-J."/>
            <person name="Ramirez L."/>
            <person name="Alfaro M."/>
            <person name="Sun H."/>
            <person name="Tritt A."/>
            <person name="Yoshinaga Y."/>
            <person name="Zwiers L.-H."/>
            <person name="Turgeon B."/>
            <person name="Goodwin S."/>
            <person name="Spatafora J."/>
            <person name="Crous P."/>
            <person name="Grigoriev I."/>
        </authorList>
    </citation>
    <scope>NUCLEOTIDE SEQUENCE</scope>
    <source>
        <strain evidence="2">HMLAC05119</strain>
    </source>
</reference>
<proteinExistence type="predicted"/>
<gene>
    <name evidence="2" type="ORF">BDU57DRAFT_595614</name>
</gene>
<evidence type="ECO:0000313" key="3">
    <source>
        <dbReference type="Proteomes" id="UP000800096"/>
    </source>
</evidence>
<evidence type="ECO:0000256" key="1">
    <source>
        <dbReference type="SAM" id="MobiDB-lite"/>
    </source>
</evidence>
<keyword evidence="3" id="KW-1185">Reference proteome</keyword>
<feature type="compositionally biased region" description="Low complexity" evidence="1">
    <location>
        <begin position="78"/>
        <end position="97"/>
    </location>
</feature>